<feature type="compositionally biased region" description="Polar residues" evidence="1">
    <location>
        <begin position="462"/>
        <end position="477"/>
    </location>
</feature>
<feature type="compositionally biased region" description="Polar residues" evidence="1">
    <location>
        <begin position="607"/>
        <end position="619"/>
    </location>
</feature>
<protein>
    <recommendedName>
        <fullName evidence="6">PH domain-containing protein</fullName>
    </recommendedName>
</protein>
<dbReference type="InterPro" id="IPR011993">
    <property type="entry name" value="PH-like_dom_sf"/>
</dbReference>
<feature type="region of interest" description="Disordered" evidence="1">
    <location>
        <begin position="547"/>
        <end position="587"/>
    </location>
</feature>
<dbReference type="SUPFAM" id="SSF54236">
    <property type="entry name" value="Ubiquitin-like"/>
    <property type="match status" value="1"/>
</dbReference>
<dbReference type="PANTHER" id="PTHR38700:SF1">
    <property type="entry name" value="PH DOMAIN-CONTAINING PROTEIN"/>
    <property type="match status" value="1"/>
</dbReference>
<dbReference type="InterPro" id="IPR029071">
    <property type="entry name" value="Ubiquitin-like_domsf"/>
</dbReference>
<dbReference type="SMART" id="SM00233">
    <property type="entry name" value="PH"/>
    <property type="match status" value="1"/>
</dbReference>
<feature type="domain" description="Ras-associating" evidence="3">
    <location>
        <begin position="230"/>
        <end position="316"/>
    </location>
</feature>
<dbReference type="EMBL" id="CBTN010000010">
    <property type="protein sequence ID" value="CDH51614.1"/>
    <property type="molecule type" value="Genomic_DNA"/>
</dbReference>
<dbReference type="GO" id="GO:0007165">
    <property type="term" value="P:signal transduction"/>
    <property type="evidence" value="ECO:0007669"/>
    <property type="project" value="InterPro"/>
</dbReference>
<dbReference type="OrthoDB" id="43122at2759"/>
<name>A0A068RNR8_9FUNG</name>
<evidence type="ECO:0000313" key="5">
    <source>
        <dbReference type="Proteomes" id="UP000027586"/>
    </source>
</evidence>
<feature type="compositionally biased region" description="Basic and acidic residues" evidence="1">
    <location>
        <begin position="624"/>
        <end position="635"/>
    </location>
</feature>
<dbReference type="Gene3D" id="3.10.20.90">
    <property type="entry name" value="Phosphatidylinositol 3-kinase Catalytic Subunit, Chain A, domain 1"/>
    <property type="match status" value="1"/>
</dbReference>
<evidence type="ECO:0000256" key="1">
    <source>
        <dbReference type="SAM" id="MobiDB-lite"/>
    </source>
</evidence>
<feature type="compositionally biased region" description="Basic residues" evidence="1">
    <location>
        <begin position="640"/>
        <end position="651"/>
    </location>
</feature>
<dbReference type="SUPFAM" id="SSF50729">
    <property type="entry name" value="PH domain-like"/>
    <property type="match status" value="1"/>
</dbReference>
<feature type="region of interest" description="Disordered" evidence="1">
    <location>
        <begin position="451"/>
        <end position="533"/>
    </location>
</feature>
<dbReference type="PROSITE" id="PS50200">
    <property type="entry name" value="RA"/>
    <property type="match status" value="1"/>
</dbReference>
<dbReference type="Gene3D" id="2.30.29.30">
    <property type="entry name" value="Pleckstrin-homology domain (PH domain)/Phosphotyrosine-binding domain (PTB)"/>
    <property type="match status" value="1"/>
</dbReference>
<feature type="compositionally biased region" description="Low complexity" evidence="1">
    <location>
        <begin position="197"/>
        <end position="216"/>
    </location>
</feature>
<dbReference type="STRING" id="1263082.A0A068RNR8"/>
<feature type="domain" description="PH" evidence="2">
    <location>
        <begin position="331"/>
        <end position="438"/>
    </location>
</feature>
<feature type="compositionally biased region" description="Basic and acidic residues" evidence="1">
    <location>
        <begin position="62"/>
        <end position="78"/>
    </location>
</feature>
<feature type="compositionally biased region" description="Low complexity" evidence="1">
    <location>
        <begin position="21"/>
        <end position="35"/>
    </location>
</feature>
<dbReference type="Proteomes" id="UP000027586">
    <property type="component" value="Unassembled WGS sequence"/>
</dbReference>
<dbReference type="PANTHER" id="PTHR38700">
    <property type="entry name" value="YALI0E22418P"/>
    <property type="match status" value="1"/>
</dbReference>
<gene>
    <name evidence="4" type="ORF">LCOR_03195.1</name>
</gene>
<feature type="region of interest" description="Disordered" evidence="1">
    <location>
        <begin position="186"/>
        <end position="216"/>
    </location>
</feature>
<dbReference type="InterPro" id="IPR000159">
    <property type="entry name" value="RA_dom"/>
</dbReference>
<evidence type="ECO:0000259" key="2">
    <source>
        <dbReference type="PROSITE" id="PS50003"/>
    </source>
</evidence>
<dbReference type="InterPro" id="IPR001849">
    <property type="entry name" value="PH_domain"/>
</dbReference>
<accession>A0A068RNR8</accession>
<sequence>MNPSDLDDALRDLEKQVNEFTMTVDTPGPTGVVTGSRHHHNHQQQQQPPPPSSYSRSHHPSTMHEKQPSDSYPIRHQDDDDDNVCVAQLLNAKAKNASPRPSRSNTMKGYRSRDRSPVPNISTLQRSASSGGGSSGSRRHMHHPSNEPPVPPLPTTQQQHQQVAVDKDDEDLRAAVQCAWAVLESGNSDGAEKKQSPATAAAAMDTPTPAAAPPTTTAVNHATYNRSMIRTLTIRIYINDGSTHKTVQLTNLLTTAMVLQYLKKKGLLDNTDDWAMFEICNSYGLERPLRQWEVVMDSVSTWDPEMNSYLLVKKYRYCDSLVADSVLQKLYPPHYGWLNVEYKKGKWHKRFCFIMDNAIHHSKDSKGTNAVVLCQLATFDVYTMLHPFRDAPTEYVFALRAQEKPRVFERSEDYMKMFSAEDAESLKEWVLSIRCSKSAVYYQQHPNRVTNPLLPVDLNRADSPSSRNDASDISSRGGTLRRHKSTREMAASYNSNDEELSKKYPVPIENGRSTLSRHSSRRRIPDNPLIDCTDRETFAKGSLLAQSNQEEGNYPQQQQQQIAPPLPQQQAMSQPIPDDNGGGSTLIQLQDKTPFAKGSLLAKKTGIEQQQQQHVSSKLSRSKSTRDTTTHHQDDQPAPTRRHVSLRRKPTSSRDKARWQQPDVPMPAIPGGSAMPSNGPLLNLEDPEQLHSRQLMERQIKPLVNFATSDSRGRR</sequence>
<organism evidence="4 5">
    <name type="scientific">Lichtheimia corymbifera JMRC:FSU:9682</name>
    <dbReference type="NCBI Taxonomy" id="1263082"/>
    <lineage>
        <taxon>Eukaryota</taxon>
        <taxon>Fungi</taxon>
        <taxon>Fungi incertae sedis</taxon>
        <taxon>Mucoromycota</taxon>
        <taxon>Mucoromycotina</taxon>
        <taxon>Mucoromycetes</taxon>
        <taxon>Mucorales</taxon>
        <taxon>Lichtheimiaceae</taxon>
        <taxon>Lichtheimia</taxon>
    </lineage>
</organism>
<evidence type="ECO:0000259" key="3">
    <source>
        <dbReference type="PROSITE" id="PS50200"/>
    </source>
</evidence>
<evidence type="ECO:0000313" key="4">
    <source>
        <dbReference type="EMBL" id="CDH51614.1"/>
    </source>
</evidence>
<evidence type="ECO:0008006" key="6">
    <source>
        <dbReference type="Google" id="ProtNLM"/>
    </source>
</evidence>
<feature type="region of interest" description="Disordered" evidence="1">
    <location>
        <begin position="605"/>
        <end position="685"/>
    </location>
</feature>
<feature type="region of interest" description="Disordered" evidence="1">
    <location>
        <begin position="20"/>
        <end position="169"/>
    </location>
</feature>
<dbReference type="VEuPathDB" id="FungiDB:LCOR_03195.1"/>
<proteinExistence type="predicted"/>
<dbReference type="Pfam" id="PF00169">
    <property type="entry name" value="PH"/>
    <property type="match status" value="1"/>
</dbReference>
<reference evidence="4" key="1">
    <citation type="submission" date="2013-08" db="EMBL/GenBank/DDBJ databases">
        <title>Gene expansion shapes genome architecture in the human pathogen Lichtheimia corymbifera: an evolutionary genomics analysis in the ancient terrestrial Mucorales (Mucoromycotina).</title>
        <authorList>
            <person name="Schwartze V.U."/>
            <person name="Winter S."/>
            <person name="Shelest E."/>
            <person name="Marcet-Houben M."/>
            <person name="Horn F."/>
            <person name="Wehner S."/>
            <person name="Hoffmann K."/>
            <person name="Riege K."/>
            <person name="Sammeth M."/>
            <person name="Nowrousian M."/>
            <person name="Valiante V."/>
            <person name="Linde J."/>
            <person name="Jacobsen I.D."/>
            <person name="Marz M."/>
            <person name="Brakhage A.A."/>
            <person name="Gabaldon T."/>
            <person name="Bocker S."/>
            <person name="Voigt K."/>
        </authorList>
    </citation>
    <scope>NUCLEOTIDE SEQUENCE [LARGE SCALE GENOMIC DNA]</scope>
    <source>
        <strain evidence="4">FSU 9682</strain>
    </source>
</reference>
<dbReference type="PROSITE" id="PS50003">
    <property type="entry name" value="PH_DOMAIN"/>
    <property type="match status" value="1"/>
</dbReference>
<dbReference type="AlphaFoldDB" id="A0A068RNR8"/>
<keyword evidence="5" id="KW-1185">Reference proteome</keyword>
<comment type="caution">
    <text evidence="4">The sequence shown here is derived from an EMBL/GenBank/DDBJ whole genome shotgun (WGS) entry which is preliminary data.</text>
</comment>
<dbReference type="Pfam" id="PF21989">
    <property type="entry name" value="RA_2"/>
    <property type="match status" value="1"/>
</dbReference>